<name>A0A7W7KAT2_9SPHN</name>
<dbReference type="Proteomes" id="UP000555448">
    <property type="component" value="Unassembled WGS sequence"/>
</dbReference>
<comment type="caution">
    <text evidence="1">The sequence shown here is derived from an EMBL/GenBank/DDBJ whole genome shotgun (WGS) entry which is preliminary data.</text>
</comment>
<gene>
    <name evidence="1" type="ORF">HNO88_002726</name>
</gene>
<organism evidence="1 2">
    <name type="scientific">Novosphingobium chloroacetimidivorans</name>
    <dbReference type="NCBI Taxonomy" id="1428314"/>
    <lineage>
        <taxon>Bacteria</taxon>
        <taxon>Pseudomonadati</taxon>
        <taxon>Pseudomonadota</taxon>
        <taxon>Alphaproteobacteria</taxon>
        <taxon>Sphingomonadales</taxon>
        <taxon>Sphingomonadaceae</taxon>
        <taxon>Novosphingobium</taxon>
    </lineage>
</organism>
<dbReference type="AlphaFoldDB" id="A0A7W7KAT2"/>
<sequence length="47" mass="5271">MLPPDRIRPVYAIVVMPVRGSGDPKARYGLKRFKLSSAGACRRNTIR</sequence>
<proteinExistence type="predicted"/>
<evidence type="ECO:0000313" key="2">
    <source>
        <dbReference type="Proteomes" id="UP000555448"/>
    </source>
</evidence>
<evidence type="ECO:0000313" key="1">
    <source>
        <dbReference type="EMBL" id="MBB4859397.1"/>
    </source>
</evidence>
<dbReference type="EMBL" id="JACHLR010000011">
    <property type="protein sequence ID" value="MBB4859397.1"/>
    <property type="molecule type" value="Genomic_DNA"/>
</dbReference>
<accession>A0A7W7KAT2</accession>
<protein>
    <submittedName>
        <fullName evidence="1">Uncharacterized protein</fullName>
    </submittedName>
</protein>
<reference evidence="1 2" key="1">
    <citation type="submission" date="2020-08" db="EMBL/GenBank/DDBJ databases">
        <title>Functional genomics of gut bacteria from endangered species of beetles.</title>
        <authorList>
            <person name="Carlos-Shanley C."/>
        </authorList>
    </citation>
    <scope>NUCLEOTIDE SEQUENCE [LARGE SCALE GENOMIC DNA]</scope>
    <source>
        <strain evidence="1 2">S00245</strain>
    </source>
</reference>
<keyword evidence="2" id="KW-1185">Reference proteome</keyword>